<feature type="compositionally biased region" description="Basic and acidic residues" evidence="1">
    <location>
        <begin position="108"/>
        <end position="117"/>
    </location>
</feature>
<reference evidence="2 3" key="1">
    <citation type="submission" date="2024-02" db="EMBL/GenBank/DDBJ databases">
        <authorList>
            <person name="Daric V."/>
            <person name="Darras S."/>
        </authorList>
    </citation>
    <scope>NUCLEOTIDE SEQUENCE [LARGE SCALE GENOMIC DNA]</scope>
</reference>
<organism evidence="2 3">
    <name type="scientific">Clavelina lepadiformis</name>
    <name type="common">Light-bulb sea squirt</name>
    <name type="synonym">Ascidia lepadiformis</name>
    <dbReference type="NCBI Taxonomy" id="159417"/>
    <lineage>
        <taxon>Eukaryota</taxon>
        <taxon>Metazoa</taxon>
        <taxon>Chordata</taxon>
        <taxon>Tunicata</taxon>
        <taxon>Ascidiacea</taxon>
        <taxon>Aplousobranchia</taxon>
        <taxon>Clavelinidae</taxon>
        <taxon>Clavelina</taxon>
    </lineage>
</organism>
<dbReference type="Proteomes" id="UP001642483">
    <property type="component" value="Unassembled WGS sequence"/>
</dbReference>
<evidence type="ECO:0000313" key="2">
    <source>
        <dbReference type="EMBL" id="CAK8678881.1"/>
    </source>
</evidence>
<keyword evidence="3" id="KW-1185">Reference proteome</keyword>
<evidence type="ECO:0000256" key="1">
    <source>
        <dbReference type="SAM" id="MobiDB-lite"/>
    </source>
</evidence>
<feature type="region of interest" description="Disordered" evidence="1">
    <location>
        <begin position="101"/>
        <end position="129"/>
    </location>
</feature>
<name>A0ABP0FGT3_CLALP</name>
<protein>
    <submittedName>
        <fullName evidence="2">Uncharacterized protein</fullName>
    </submittedName>
</protein>
<accession>A0ABP0FGT3</accession>
<sequence length="129" mass="14658">MEELDMIPHLEESGIVAIIQKQTGSTRIPLKNSDKKENIGMLTGVSLDAKLSSIFKKIGDRQLTKEGLLESYEFKCENTHYDVEPRINSLEVFPRLRQEGFEGNRGGETVERLDQRSENPISLSMGKQY</sequence>
<comment type="caution">
    <text evidence="2">The sequence shown here is derived from an EMBL/GenBank/DDBJ whole genome shotgun (WGS) entry which is preliminary data.</text>
</comment>
<dbReference type="EMBL" id="CAWYQH010000057">
    <property type="protein sequence ID" value="CAK8678881.1"/>
    <property type="molecule type" value="Genomic_DNA"/>
</dbReference>
<gene>
    <name evidence="2" type="ORF">CVLEPA_LOCUS9153</name>
</gene>
<evidence type="ECO:0000313" key="3">
    <source>
        <dbReference type="Proteomes" id="UP001642483"/>
    </source>
</evidence>
<feature type="compositionally biased region" description="Polar residues" evidence="1">
    <location>
        <begin position="118"/>
        <end position="129"/>
    </location>
</feature>
<proteinExistence type="predicted"/>